<gene>
    <name evidence="2" type="ORF">AFUS01_LOCUS39001</name>
</gene>
<feature type="non-terminal residue" evidence="2">
    <location>
        <position position="1"/>
    </location>
</feature>
<feature type="non-terminal residue" evidence="2">
    <location>
        <position position="139"/>
    </location>
</feature>
<comment type="caution">
    <text evidence="2">The sequence shown here is derived from an EMBL/GenBank/DDBJ whole genome shotgun (WGS) entry which is preliminary data.</text>
</comment>
<dbReference type="AlphaFoldDB" id="A0A8J2PQ74"/>
<organism evidence="2 3">
    <name type="scientific">Allacma fusca</name>
    <dbReference type="NCBI Taxonomy" id="39272"/>
    <lineage>
        <taxon>Eukaryota</taxon>
        <taxon>Metazoa</taxon>
        <taxon>Ecdysozoa</taxon>
        <taxon>Arthropoda</taxon>
        <taxon>Hexapoda</taxon>
        <taxon>Collembola</taxon>
        <taxon>Symphypleona</taxon>
        <taxon>Sminthuridae</taxon>
        <taxon>Allacma</taxon>
    </lineage>
</organism>
<evidence type="ECO:0000256" key="1">
    <source>
        <dbReference type="SAM" id="MobiDB-lite"/>
    </source>
</evidence>
<reference evidence="2" key="1">
    <citation type="submission" date="2021-06" db="EMBL/GenBank/DDBJ databases">
        <authorList>
            <person name="Hodson N. C."/>
            <person name="Mongue J. A."/>
            <person name="Jaron S. K."/>
        </authorList>
    </citation>
    <scope>NUCLEOTIDE SEQUENCE</scope>
</reference>
<proteinExistence type="predicted"/>
<evidence type="ECO:0000313" key="2">
    <source>
        <dbReference type="EMBL" id="CAG7829124.1"/>
    </source>
</evidence>
<sequence length="139" mass="15308">YIATTKSYGYLKAGALCKFAYLDRNICWEVQAFWRISPKMLFLDVFNVHFASNSKRCNKPLLRLIVISVLILADVAQSKPSGGEPPGPEPLSRELFGPEPPGLKSLCEEPPCPEPPITEPPCTEPPCPEPPTTEPPSTE</sequence>
<dbReference type="Proteomes" id="UP000708208">
    <property type="component" value="Unassembled WGS sequence"/>
</dbReference>
<keyword evidence="3" id="KW-1185">Reference proteome</keyword>
<feature type="compositionally biased region" description="Pro residues" evidence="1">
    <location>
        <begin position="110"/>
        <end position="139"/>
    </location>
</feature>
<name>A0A8J2PQ74_9HEXA</name>
<protein>
    <submittedName>
        <fullName evidence="2">Uncharacterized protein</fullName>
    </submittedName>
</protein>
<feature type="region of interest" description="Disordered" evidence="1">
    <location>
        <begin position="77"/>
        <end position="139"/>
    </location>
</feature>
<accession>A0A8J2PQ74</accession>
<dbReference type="EMBL" id="CAJVCH010550215">
    <property type="protein sequence ID" value="CAG7829124.1"/>
    <property type="molecule type" value="Genomic_DNA"/>
</dbReference>
<evidence type="ECO:0000313" key="3">
    <source>
        <dbReference type="Proteomes" id="UP000708208"/>
    </source>
</evidence>